<keyword evidence="3" id="KW-1185">Reference proteome</keyword>
<dbReference type="EMBL" id="JAPDRL010000431">
    <property type="protein sequence ID" value="KAJ9652313.1"/>
    <property type="molecule type" value="Genomic_DNA"/>
</dbReference>
<dbReference type="Proteomes" id="UP001172684">
    <property type="component" value="Unassembled WGS sequence"/>
</dbReference>
<reference evidence="2" key="1">
    <citation type="submission" date="2022-10" db="EMBL/GenBank/DDBJ databases">
        <title>Culturing micro-colonial fungi from biological soil crusts in the Mojave desert and describing Neophaeococcomyces mojavensis, and introducing the new genera and species Taxawa tesnikishii.</title>
        <authorList>
            <person name="Kurbessoian T."/>
            <person name="Stajich J.E."/>
        </authorList>
    </citation>
    <scope>NUCLEOTIDE SEQUENCE</scope>
    <source>
        <strain evidence="2">TK_1</strain>
    </source>
</reference>
<sequence length="50" mass="5577">MSESRRRSAKTWENPVRQIPTATGTIVQPVGVETRVTEEVPGDPRIIDES</sequence>
<organism evidence="2 3">
    <name type="scientific">Coniosporium apollinis</name>
    <dbReference type="NCBI Taxonomy" id="61459"/>
    <lineage>
        <taxon>Eukaryota</taxon>
        <taxon>Fungi</taxon>
        <taxon>Dikarya</taxon>
        <taxon>Ascomycota</taxon>
        <taxon>Pezizomycotina</taxon>
        <taxon>Dothideomycetes</taxon>
        <taxon>Dothideomycetes incertae sedis</taxon>
        <taxon>Coniosporium</taxon>
    </lineage>
</organism>
<gene>
    <name evidence="2" type="ORF">H2201_009229</name>
</gene>
<evidence type="ECO:0000313" key="3">
    <source>
        <dbReference type="Proteomes" id="UP001172684"/>
    </source>
</evidence>
<protein>
    <submittedName>
        <fullName evidence="2">Uncharacterized protein</fullName>
    </submittedName>
</protein>
<feature type="region of interest" description="Disordered" evidence="1">
    <location>
        <begin position="1"/>
        <end position="22"/>
    </location>
</feature>
<evidence type="ECO:0000256" key="1">
    <source>
        <dbReference type="SAM" id="MobiDB-lite"/>
    </source>
</evidence>
<comment type="caution">
    <text evidence="2">The sequence shown here is derived from an EMBL/GenBank/DDBJ whole genome shotgun (WGS) entry which is preliminary data.</text>
</comment>
<proteinExistence type="predicted"/>
<accession>A0ABQ9NF25</accession>
<name>A0ABQ9NF25_9PEZI</name>
<evidence type="ECO:0000313" key="2">
    <source>
        <dbReference type="EMBL" id="KAJ9652313.1"/>
    </source>
</evidence>